<gene>
    <name evidence="10 12" type="primary">lpxB</name>
    <name evidence="12" type="ORF">DAMO_1646</name>
</gene>
<dbReference type="Proteomes" id="UP000006898">
    <property type="component" value="Chromosome"/>
</dbReference>
<evidence type="ECO:0000256" key="8">
    <source>
        <dbReference type="ARBA" id="ARBA00023098"/>
    </source>
</evidence>
<evidence type="ECO:0000256" key="1">
    <source>
        <dbReference type="ARBA" id="ARBA00002056"/>
    </source>
</evidence>
<keyword evidence="6 10" id="KW-0328">Glycosyltransferase</keyword>
<evidence type="ECO:0000256" key="5">
    <source>
        <dbReference type="ARBA" id="ARBA00022556"/>
    </source>
</evidence>
<evidence type="ECO:0000256" key="7">
    <source>
        <dbReference type="ARBA" id="ARBA00022679"/>
    </source>
</evidence>
<dbReference type="PANTHER" id="PTHR30372:SF4">
    <property type="entry name" value="LIPID-A-DISACCHARIDE SYNTHASE, MITOCHONDRIAL-RELATED"/>
    <property type="match status" value="1"/>
</dbReference>
<evidence type="ECO:0000256" key="6">
    <source>
        <dbReference type="ARBA" id="ARBA00022676"/>
    </source>
</evidence>
<reference evidence="12 13" key="1">
    <citation type="journal article" date="2010" name="Nature">
        <title>Nitrite-driven anaerobic methane oxidation by oxygenic bacteria.</title>
        <authorList>
            <person name="Ettwig K.F."/>
            <person name="Butler M.K."/>
            <person name="Le Paslier D."/>
            <person name="Pelletier E."/>
            <person name="Mangenot S."/>
            <person name="Kuypers M.M.M."/>
            <person name="Schreiber F."/>
            <person name="Dutilh B.E."/>
            <person name="Zedelius J."/>
            <person name="de Beer D."/>
            <person name="Gloerich J."/>
            <person name="Wessels H.J.C.T."/>
            <person name="van Allen T."/>
            <person name="Luesken F."/>
            <person name="Wu M."/>
            <person name="van de Pas-Schoonen K.T."/>
            <person name="Op den Camp H.J.M."/>
            <person name="Janssen-Megens E.M."/>
            <person name="Francoijs K-J."/>
            <person name="Stunnenberg H."/>
            <person name="Weissenbach J."/>
            <person name="Jetten M.S.M."/>
            <person name="Strous M."/>
        </authorList>
    </citation>
    <scope>NUCLEOTIDE SEQUENCE [LARGE SCALE GENOMIC DNA]</scope>
</reference>
<dbReference type="Pfam" id="PF02684">
    <property type="entry name" value="LpxB"/>
    <property type="match status" value="1"/>
</dbReference>
<keyword evidence="11" id="KW-1133">Transmembrane helix</keyword>
<dbReference type="EMBL" id="FP565575">
    <property type="protein sequence ID" value="CBE68704.1"/>
    <property type="molecule type" value="Genomic_DNA"/>
</dbReference>
<feature type="transmembrane region" description="Helical" evidence="11">
    <location>
        <begin position="292"/>
        <end position="314"/>
    </location>
</feature>
<keyword evidence="8 10" id="KW-0443">Lipid metabolism</keyword>
<name>D5MG23_METO1</name>
<comment type="function">
    <text evidence="1 10">Condensation of UDP-2,3-diacylglucosamine and 2,3-diacylglucosamine-1-phosphate to form lipid A disaccharide, a precursor of lipid A, a phosphorylated glycolipid that anchors the lipopolysaccharide to the outer membrane of the cell.</text>
</comment>
<dbReference type="STRING" id="671143.DAMO_1646"/>
<feature type="transmembrane region" description="Helical" evidence="11">
    <location>
        <begin position="265"/>
        <end position="286"/>
    </location>
</feature>
<dbReference type="GO" id="GO:0008915">
    <property type="term" value="F:lipid-A-disaccharide synthase activity"/>
    <property type="evidence" value="ECO:0007669"/>
    <property type="project" value="UniProtKB-UniRule"/>
</dbReference>
<dbReference type="NCBIfam" id="TIGR00215">
    <property type="entry name" value="lpxB"/>
    <property type="match status" value="1"/>
</dbReference>
<dbReference type="SUPFAM" id="SSF53756">
    <property type="entry name" value="UDP-Glycosyltransferase/glycogen phosphorylase"/>
    <property type="match status" value="1"/>
</dbReference>
<keyword evidence="5 10" id="KW-0441">Lipid A biosynthesis</keyword>
<keyword evidence="11" id="KW-0472">Membrane</keyword>
<dbReference type="EC" id="2.4.1.182" evidence="2 10"/>
<evidence type="ECO:0000256" key="2">
    <source>
        <dbReference type="ARBA" id="ARBA00012687"/>
    </source>
</evidence>
<dbReference type="CAZy" id="GT19">
    <property type="family name" value="Glycosyltransferase Family 19"/>
</dbReference>
<dbReference type="PANTHER" id="PTHR30372">
    <property type="entry name" value="LIPID-A-DISACCHARIDE SYNTHASE"/>
    <property type="match status" value="1"/>
</dbReference>
<dbReference type="GO" id="GO:0005543">
    <property type="term" value="F:phospholipid binding"/>
    <property type="evidence" value="ECO:0007669"/>
    <property type="project" value="TreeGrafter"/>
</dbReference>
<dbReference type="AlphaFoldDB" id="D5MG23"/>
<comment type="similarity">
    <text evidence="10">Belongs to the LpxB family.</text>
</comment>
<evidence type="ECO:0000313" key="13">
    <source>
        <dbReference type="Proteomes" id="UP000006898"/>
    </source>
</evidence>
<keyword evidence="7 10" id="KW-0808">Transferase</keyword>
<keyword evidence="11" id="KW-0812">Transmembrane</keyword>
<dbReference type="eggNOG" id="COG0763">
    <property type="taxonomic scope" value="Bacteria"/>
</dbReference>
<dbReference type="Gene3D" id="3.40.50.2000">
    <property type="entry name" value="Glycogen Phosphorylase B"/>
    <property type="match status" value="2"/>
</dbReference>
<evidence type="ECO:0000256" key="10">
    <source>
        <dbReference type="HAMAP-Rule" id="MF_00392"/>
    </source>
</evidence>
<evidence type="ECO:0000256" key="3">
    <source>
        <dbReference type="ARBA" id="ARBA00020902"/>
    </source>
</evidence>
<evidence type="ECO:0000313" key="12">
    <source>
        <dbReference type="EMBL" id="CBE68704.1"/>
    </source>
</evidence>
<dbReference type="UniPathway" id="UPA00973"/>
<protein>
    <recommendedName>
        <fullName evidence="3 10">Lipid-A-disaccharide synthase</fullName>
        <ecNumber evidence="2 10">2.4.1.182</ecNumber>
    </recommendedName>
</protein>
<comment type="pathway">
    <text evidence="10">Bacterial outer membrane biogenesis; LPS lipid A biosynthesis.</text>
</comment>
<dbReference type="KEGG" id="mox:DAMO_1646"/>
<sequence>MRDGRILIVAGESSGDLHAAGVVAELRRRAPDLTIEGIGGDRMRQAGVRLHAHAGDLAVVGLVEVVARLPAIWRAYRSMIRCLRDRRPDLVILVDFPDFNLRLARRASRLGIPVVYFISPQVWAWRAGRIRSIAKYVRRLLVIFPFEEGFYRDKGVEALYVGHPLLDRLASSPSMNEARRRLGLEGAAPVLGLLPGSRTGELMRHLPILLRSARRLMTEQPDLRVVIAAADGLPLDLIGSFLTREAVLATVVQGQTYEVMAASDLLLVASGTATIEAAIIGTPMVIVYRLAFLSWLLGCLLIRVPYIGMVNLVAGRRIAPELIQFHATPERIADEARRLLLSAEQRRHTRQELQQMRDRLGPPGALSRTVDAILECLQSGALEEIAVQRG</sequence>
<dbReference type="PATRIC" id="fig|671143.5.peg.1451"/>
<comment type="catalytic activity">
    <reaction evidence="9 10">
        <text>a lipid X + a UDP-2-N,3-O-bis[(3R)-3-hydroxyacyl]-alpha-D-glucosamine = a lipid A disaccharide + UDP + H(+)</text>
        <dbReference type="Rhea" id="RHEA:67828"/>
        <dbReference type="ChEBI" id="CHEBI:15378"/>
        <dbReference type="ChEBI" id="CHEBI:58223"/>
        <dbReference type="ChEBI" id="CHEBI:137748"/>
        <dbReference type="ChEBI" id="CHEBI:176338"/>
        <dbReference type="ChEBI" id="CHEBI:176343"/>
        <dbReference type="EC" id="2.4.1.182"/>
    </reaction>
</comment>
<keyword evidence="4 10" id="KW-0444">Lipid biosynthesis</keyword>
<organism evidence="12 13">
    <name type="scientific">Methylomirabilis oxygeniifera</name>
    <dbReference type="NCBI Taxonomy" id="671143"/>
    <lineage>
        <taxon>Bacteria</taxon>
        <taxon>Candidatus Methylomirabilota</taxon>
        <taxon>Candidatus Methylomirabilia</taxon>
        <taxon>Candidatus Methylomirabilales</taxon>
        <taxon>Candidatus Methylomirabilaceae</taxon>
        <taxon>Candidatus Methylomirabilis</taxon>
    </lineage>
</organism>
<dbReference type="HAMAP" id="MF_00392">
    <property type="entry name" value="LpxB"/>
    <property type="match status" value="1"/>
</dbReference>
<dbReference type="GO" id="GO:0009245">
    <property type="term" value="P:lipid A biosynthetic process"/>
    <property type="evidence" value="ECO:0007669"/>
    <property type="project" value="UniProtKB-UniRule"/>
</dbReference>
<evidence type="ECO:0000256" key="4">
    <source>
        <dbReference type="ARBA" id="ARBA00022516"/>
    </source>
</evidence>
<dbReference type="InterPro" id="IPR003835">
    <property type="entry name" value="Glyco_trans_19"/>
</dbReference>
<proteinExistence type="inferred from homology"/>
<dbReference type="GO" id="GO:0016020">
    <property type="term" value="C:membrane"/>
    <property type="evidence" value="ECO:0007669"/>
    <property type="project" value="GOC"/>
</dbReference>
<evidence type="ECO:0000256" key="11">
    <source>
        <dbReference type="SAM" id="Phobius"/>
    </source>
</evidence>
<dbReference type="HOGENOM" id="CLU_036577_3_1_0"/>
<evidence type="ECO:0000256" key="9">
    <source>
        <dbReference type="ARBA" id="ARBA00048975"/>
    </source>
</evidence>
<accession>D5MG23</accession>